<reference evidence="1" key="2">
    <citation type="journal article" date="2006" name="Appl. Environ. Microbiol.">
        <title>Complete sequence of the enterocin Q-encoding plasmid pCIZ2 from the multiple bacteriocin producer Enterococcus faecium L50 and genetic characterization of enterocin Q production and immunity.</title>
        <authorList>
            <person name="Criado R."/>
            <person name="Diep D.B."/>
            <person name="Aakra A."/>
            <person name="Gutierrez J."/>
            <person name="Nes I.F."/>
            <person name="Hernandez P.E."/>
            <person name="Cintas L.M."/>
        </authorList>
    </citation>
    <scope>NUCLEOTIDE SEQUENCE</scope>
    <source>
        <strain evidence="1">L50</strain>
        <plasmid evidence="1">pCIZ2</plasmid>
    </source>
</reference>
<dbReference type="AlphaFoldDB" id="Q7WYZ9"/>
<keyword evidence="1" id="KW-0614">Plasmid</keyword>
<evidence type="ECO:0000313" key="1">
    <source>
        <dbReference type="EMBL" id="AAP83165.1"/>
    </source>
</evidence>
<gene>
    <name evidence="1" type="primary">entqA</name>
</gene>
<sequence length="34" mass="3952">MNFLKNGIAKWMTGAELQAYKKKYGCLPWEKISC</sequence>
<proteinExistence type="predicted"/>
<accession>Q7WYZ9</accession>
<dbReference type="EMBL" id="DQ832184">
    <property type="protein sequence ID" value="AAP83165.1"/>
    <property type="molecule type" value="Genomic_DNA"/>
</dbReference>
<organism evidence="1">
    <name type="scientific">Enterococcus faecium</name>
    <name type="common">Streptococcus faecium</name>
    <dbReference type="NCBI Taxonomy" id="1352"/>
    <lineage>
        <taxon>Bacteria</taxon>
        <taxon>Bacillati</taxon>
        <taxon>Bacillota</taxon>
        <taxon>Bacilli</taxon>
        <taxon>Lactobacillales</taxon>
        <taxon>Enterococcaceae</taxon>
        <taxon>Enterococcus</taxon>
    </lineage>
</organism>
<protein>
    <submittedName>
        <fullName evidence="1">EntQ</fullName>
    </submittedName>
</protein>
<name>Q7WYZ9_ENTFC</name>
<reference evidence="1" key="1">
    <citation type="journal article" date="2000" name="J. Bacteriol.">
        <title>Biochemical and genetic evidence that Enterococcus faecium L50 produces enterocins L50A and L50B, the sec-dependent enterocin P, and a novel bacteriocin secreted without an N-terminal extension termed enterocin Q.</title>
        <authorList>
            <person name="Cintas L.M."/>
            <person name="Casaus P."/>
            <person name="Herranz C."/>
            <person name="Havarstein L.S."/>
            <person name="Holo H."/>
            <person name="Hernandez P.E."/>
            <person name="Nes I.F."/>
        </authorList>
    </citation>
    <scope>NUCLEOTIDE SEQUENCE</scope>
    <source>
        <strain evidence="1">L50</strain>
        <plasmid evidence="1">pCIZ2</plasmid>
    </source>
</reference>
<geneLocation type="plasmid" evidence="1">
    <name>pCIZ2</name>
</geneLocation>